<keyword evidence="8" id="KW-0413">Isomerase</keyword>
<evidence type="ECO:0000256" key="9">
    <source>
        <dbReference type="ARBA" id="ARBA00093467"/>
    </source>
</evidence>
<organism evidence="12 13">
    <name type="scientific">Candidatus Thermofonsia Clade 3 bacterium</name>
    <dbReference type="NCBI Taxonomy" id="2364212"/>
    <lineage>
        <taxon>Bacteria</taxon>
        <taxon>Bacillati</taxon>
        <taxon>Chloroflexota</taxon>
        <taxon>Candidatus Thermofontia</taxon>
        <taxon>Candidatus Thermofonsia Clade 3</taxon>
    </lineage>
</organism>
<dbReference type="Pfam" id="PF00270">
    <property type="entry name" value="DEAD"/>
    <property type="match status" value="1"/>
</dbReference>
<reference evidence="12 13" key="1">
    <citation type="submission" date="2017-11" db="EMBL/GenBank/DDBJ databases">
        <title>Evolution of Phototrophy in the Chloroflexi Phylum Driven by Horizontal Gene Transfer.</title>
        <authorList>
            <person name="Ward L.M."/>
            <person name="Hemp J."/>
            <person name="Shih P.M."/>
            <person name="Mcglynn S.E."/>
            <person name="Fischer W."/>
        </authorList>
    </citation>
    <scope>NUCLEOTIDE SEQUENCE [LARGE SCALE GENOMIC DNA]</scope>
    <source>
        <strain evidence="12">JP3_7</strain>
    </source>
</reference>
<keyword evidence="5" id="KW-0067">ATP-binding</keyword>
<name>A0A2M8QAP6_9CHLR</name>
<evidence type="ECO:0000259" key="10">
    <source>
        <dbReference type="PROSITE" id="PS51192"/>
    </source>
</evidence>
<dbReference type="InterPro" id="IPR001650">
    <property type="entry name" value="Helicase_C-like"/>
</dbReference>
<dbReference type="GO" id="GO:0006281">
    <property type="term" value="P:DNA repair"/>
    <property type="evidence" value="ECO:0007669"/>
    <property type="project" value="UniProtKB-KW"/>
</dbReference>
<keyword evidence="6" id="KW-0238">DNA-binding</keyword>
<dbReference type="AlphaFoldDB" id="A0A2M8QAP6"/>
<evidence type="ECO:0000313" key="12">
    <source>
        <dbReference type="EMBL" id="PJF46872.1"/>
    </source>
</evidence>
<sequence length="841" mass="94010">MAGDQEGALSAAREAALSHVESWFAAQGWQPFDFQRQAWRAYLQGRSGLIHASTGAGKTCAAWLGVLAEALAEQADGRREAHAASSRRTRREDAPPLRVLWVTPLRALAADTEQSLREPVEWLGLNWTVERRTGDTTTSLRAKQKARLPTALITTPESLSLMLSWPDARERFLGLRCVIVDEWHELLGTKRGAQAELALARLRRWQPNLRVWGLSATLGNLDVALQALVGMNAADATLVRADSSKAIVIESLLPERMERFPWAGHLGLVMLPRVLETIAANATTLIFTNTRSQTEIWYQAILEARPEWAGQVALHHGSLDRAEREFVEWGLKTGRLRAVVCTSSLDLGVDFSPVDCVLQVGSPKGVARLLQRAGRSGHAPGRPSRVVCVPTHALELVEFAAARDAIRRGHIEARLPLNKPLDVLAQHVVTVAAGGGFRSDELLAEVRAAYAYRNLSDDEWGWLLDFVTRGGRALNAYPEFRRVVCEDGVYRVAGDDIAQRHRLSIGTIVGEAAIHVQYLKGKRLGAVEETFVSWLKPGECFLFAGRLLEFVRLQDNTAWVRRAIGKRPIVPRWMGGRMPLSTELSHILREKLEQARLGQYDDEEMAAVRPLLELQARRSKLPEPDELLIERAQTREGHHLFFFPFDGRAVNEGLAALVAYRLSRLRPISFSFAINDYGFELLSPDRVDLDAADLSRLRALFSPDDLAADLAASLNAAELARRQFREIARIAGLVFEGLPGRRKSGRQLQASSSLFYDVFSKYDPDNLLLAQAQREVLERQLEESRLWRALQRISRGRITLIDVAHPTPLAFPLMVDRLREQLSSEALLDRVRKMQAQFEEG</sequence>
<feature type="domain" description="Helicase ATP-binding" evidence="10">
    <location>
        <begin position="39"/>
        <end position="236"/>
    </location>
</feature>
<comment type="similarity">
    <text evidence="9">Belongs to the Lhr helicase family. Lhr-Core subfamily.</text>
</comment>
<dbReference type="SUPFAM" id="SSF52540">
    <property type="entry name" value="P-loop containing nucleoside triphosphate hydrolases"/>
    <property type="match status" value="1"/>
</dbReference>
<evidence type="ECO:0000256" key="5">
    <source>
        <dbReference type="ARBA" id="ARBA00022840"/>
    </source>
</evidence>
<dbReference type="PANTHER" id="PTHR47962:SF3">
    <property type="entry name" value="LARGE ATP-DEPENDENT HELICASE-RELATED PROTEIN"/>
    <property type="match status" value="1"/>
</dbReference>
<evidence type="ECO:0000256" key="4">
    <source>
        <dbReference type="ARBA" id="ARBA00022806"/>
    </source>
</evidence>
<dbReference type="GO" id="GO:0003677">
    <property type="term" value="F:DNA binding"/>
    <property type="evidence" value="ECO:0007669"/>
    <property type="project" value="UniProtKB-KW"/>
</dbReference>
<keyword evidence="3" id="KW-0378">Hydrolase</keyword>
<evidence type="ECO:0000256" key="7">
    <source>
        <dbReference type="ARBA" id="ARBA00023204"/>
    </source>
</evidence>
<keyword evidence="12" id="KW-0436">Ligase</keyword>
<dbReference type="PROSITE" id="PS51194">
    <property type="entry name" value="HELICASE_CTER"/>
    <property type="match status" value="1"/>
</dbReference>
<dbReference type="Pfam" id="PF08494">
    <property type="entry name" value="DEAD_assoc"/>
    <property type="match status" value="1"/>
</dbReference>
<feature type="domain" description="Helicase C-terminal" evidence="11">
    <location>
        <begin position="270"/>
        <end position="432"/>
    </location>
</feature>
<dbReference type="EMBL" id="PGTN01000085">
    <property type="protein sequence ID" value="PJF46872.1"/>
    <property type="molecule type" value="Genomic_DNA"/>
</dbReference>
<dbReference type="PIRSF" id="PIRSF037307">
    <property type="entry name" value="Lhr-like_helic_prd"/>
    <property type="match status" value="1"/>
</dbReference>
<evidence type="ECO:0000256" key="3">
    <source>
        <dbReference type="ARBA" id="ARBA00022801"/>
    </source>
</evidence>
<keyword evidence="1" id="KW-0547">Nucleotide-binding</keyword>
<dbReference type="Pfam" id="PF00271">
    <property type="entry name" value="Helicase_C"/>
    <property type="match status" value="1"/>
</dbReference>
<dbReference type="GO" id="GO:0016887">
    <property type="term" value="F:ATP hydrolysis activity"/>
    <property type="evidence" value="ECO:0007669"/>
    <property type="project" value="TreeGrafter"/>
</dbReference>
<dbReference type="Proteomes" id="UP000230790">
    <property type="component" value="Unassembled WGS sequence"/>
</dbReference>
<evidence type="ECO:0000256" key="8">
    <source>
        <dbReference type="ARBA" id="ARBA00023235"/>
    </source>
</evidence>
<dbReference type="InterPro" id="IPR045628">
    <property type="entry name" value="Lhr_WH_dom"/>
</dbReference>
<dbReference type="Pfam" id="PF19306">
    <property type="entry name" value="WHD_Lhr"/>
    <property type="match status" value="1"/>
</dbReference>
<gene>
    <name evidence="12" type="ORF">CUN48_11545</name>
</gene>
<keyword evidence="7" id="KW-0234">DNA repair</keyword>
<dbReference type="InterPro" id="IPR052511">
    <property type="entry name" value="ATP-dep_Helicase"/>
</dbReference>
<dbReference type="CDD" id="cd18796">
    <property type="entry name" value="SF2_C_LHR"/>
    <property type="match status" value="1"/>
</dbReference>
<proteinExistence type="inferred from homology"/>
<dbReference type="NCBIfam" id="TIGR04121">
    <property type="entry name" value="DEXH_lig_assoc"/>
    <property type="match status" value="1"/>
</dbReference>
<dbReference type="PROSITE" id="PS51192">
    <property type="entry name" value="HELICASE_ATP_BIND_1"/>
    <property type="match status" value="1"/>
</dbReference>
<dbReference type="GO" id="GO:0016874">
    <property type="term" value="F:ligase activity"/>
    <property type="evidence" value="ECO:0007669"/>
    <property type="project" value="UniProtKB-KW"/>
</dbReference>
<evidence type="ECO:0000256" key="2">
    <source>
        <dbReference type="ARBA" id="ARBA00022763"/>
    </source>
</evidence>
<dbReference type="GO" id="GO:0005524">
    <property type="term" value="F:ATP binding"/>
    <property type="evidence" value="ECO:0007669"/>
    <property type="project" value="UniProtKB-KW"/>
</dbReference>
<dbReference type="InterPro" id="IPR026362">
    <property type="entry name" value="DEXH_lig_assoc"/>
</dbReference>
<evidence type="ECO:0000256" key="6">
    <source>
        <dbReference type="ARBA" id="ARBA00023125"/>
    </source>
</evidence>
<dbReference type="InterPro" id="IPR013701">
    <property type="entry name" value="Lhr-like_DEAD/DEAH_assoc"/>
</dbReference>
<keyword evidence="4" id="KW-0347">Helicase</keyword>
<dbReference type="InterPro" id="IPR017170">
    <property type="entry name" value="Lhr-like"/>
</dbReference>
<dbReference type="SMART" id="SM00487">
    <property type="entry name" value="DEXDc"/>
    <property type="match status" value="1"/>
</dbReference>
<dbReference type="InterPro" id="IPR011545">
    <property type="entry name" value="DEAD/DEAH_box_helicase_dom"/>
</dbReference>
<accession>A0A2M8QAP6</accession>
<dbReference type="SMART" id="SM00490">
    <property type="entry name" value="HELICc"/>
    <property type="match status" value="1"/>
</dbReference>
<evidence type="ECO:0000259" key="11">
    <source>
        <dbReference type="PROSITE" id="PS51194"/>
    </source>
</evidence>
<keyword evidence="2" id="KW-0227">DNA damage</keyword>
<evidence type="ECO:0000256" key="1">
    <source>
        <dbReference type="ARBA" id="ARBA00022741"/>
    </source>
</evidence>
<comment type="caution">
    <text evidence="12">The sequence shown here is derived from an EMBL/GenBank/DDBJ whole genome shotgun (WGS) entry which is preliminary data.</text>
</comment>
<evidence type="ECO:0000313" key="13">
    <source>
        <dbReference type="Proteomes" id="UP000230790"/>
    </source>
</evidence>
<dbReference type="PANTHER" id="PTHR47962">
    <property type="entry name" value="ATP-DEPENDENT HELICASE LHR-RELATED-RELATED"/>
    <property type="match status" value="1"/>
</dbReference>
<dbReference type="Gene3D" id="3.40.50.300">
    <property type="entry name" value="P-loop containing nucleotide triphosphate hydrolases"/>
    <property type="match status" value="2"/>
</dbReference>
<dbReference type="GO" id="GO:0004386">
    <property type="term" value="F:helicase activity"/>
    <property type="evidence" value="ECO:0007669"/>
    <property type="project" value="UniProtKB-KW"/>
</dbReference>
<dbReference type="InterPro" id="IPR027417">
    <property type="entry name" value="P-loop_NTPase"/>
</dbReference>
<dbReference type="InterPro" id="IPR014001">
    <property type="entry name" value="Helicase_ATP-bd"/>
</dbReference>
<protein>
    <submittedName>
        <fullName evidence="12">DNA ligase-associated DEXH box helicase</fullName>
    </submittedName>
</protein>